<name>A0ABR1LGU4_9PEZI</name>
<protein>
    <submittedName>
        <fullName evidence="2">Uncharacterized protein</fullName>
    </submittedName>
</protein>
<keyword evidence="3" id="KW-1185">Reference proteome</keyword>
<comment type="caution">
    <text evidence="2">The sequence shown here is derived from an EMBL/GenBank/DDBJ whole genome shotgun (WGS) entry which is preliminary data.</text>
</comment>
<evidence type="ECO:0000256" key="1">
    <source>
        <dbReference type="SAM" id="MobiDB-lite"/>
    </source>
</evidence>
<sequence length="239" mass="26225">MGTRTKRGSLHASNLSHLACLPHRAVSAPRPRATTNDDETPLPTSPTNEPPLAANIDSNTLSRANERTTKRTTDRRLKPQNLKPHQGSETRLFFQHSNSNTTSSPMFDRRSPPITPLSSTFLPPRLRRHPSAVYCSSCAKSVLAVDNRTLGPPSHQRYETDASMTGLGALSRALMDFPFCPSILPRRRSNVALCPEVPGDSFGKSSRILCPSRPLSPLPQMHIPCPIPPAHSNSFLSRP</sequence>
<feature type="compositionally biased region" description="Basic and acidic residues" evidence="1">
    <location>
        <begin position="64"/>
        <end position="77"/>
    </location>
</feature>
<evidence type="ECO:0000313" key="2">
    <source>
        <dbReference type="EMBL" id="KAK7534444.1"/>
    </source>
</evidence>
<accession>A0ABR1LGU4</accession>
<dbReference type="Proteomes" id="UP001365128">
    <property type="component" value="Unassembled WGS sequence"/>
</dbReference>
<gene>
    <name evidence="2" type="ORF">IWX46DRAFT_315497</name>
</gene>
<feature type="region of interest" description="Disordered" evidence="1">
    <location>
        <begin position="21"/>
        <end position="86"/>
    </location>
</feature>
<dbReference type="EMBL" id="JBBPDW010000043">
    <property type="protein sequence ID" value="KAK7534444.1"/>
    <property type="molecule type" value="Genomic_DNA"/>
</dbReference>
<organism evidence="2 3">
    <name type="scientific">Phyllosticta citricarpa</name>
    <dbReference type="NCBI Taxonomy" id="55181"/>
    <lineage>
        <taxon>Eukaryota</taxon>
        <taxon>Fungi</taxon>
        <taxon>Dikarya</taxon>
        <taxon>Ascomycota</taxon>
        <taxon>Pezizomycotina</taxon>
        <taxon>Dothideomycetes</taxon>
        <taxon>Dothideomycetes incertae sedis</taxon>
        <taxon>Botryosphaeriales</taxon>
        <taxon>Phyllostictaceae</taxon>
        <taxon>Phyllosticta</taxon>
    </lineage>
</organism>
<evidence type="ECO:0000313" key="3">
    <source>
        <dbReference type="Proteomes" id="UP001365128"/>
    </source>
</evidence>
<proteinExistence type="predicted"/>
<reference evidence="2 3" key="1">
    <citation type="submission" date="2024-04" db="EMBL/GenBank/DDBJ databases">
        <title>Phyllosticta paracitricarpa is synonymous to the EU quarantine fungus P. citricarpa based on phylogenomic analyses.</title>
        <authorList>
            <consortium name="Lawrence Berkeley National Laboratory"/>
            <person name="Van Ingen-Buijs V.A."/>
            <person name="Van Westerhoven A.C."/>
            <person name="Haridas S."/>
            <person name="Skiadas P."/>
            <person name="Martin F."/>
            <person name="Groenewald J.Z."/>
            <person name="Crous P.W."/>
            <person name="Seidl M.F."/>
        </authorList>
    </citation>
    <scope>NUCLEOTIDE SEQUENCE [LARGE SCALE GENOMIC DNA]</scope>
    <source>
        <strain evidence="2 3">CBS 122670</strain>
    </source>
</reference>